<comment type="caution">
    <text evidence="1">The sequence shown here is derived from an EMBL/GenBank/DDBJ whole genome shotgun (WGS) entry which is preliminary data.</text>
</comment>
<dbReference type="Proteomes" id="UP001164929">
    <property type="component" value="Chromosome 17"/>
</dbReference>
<evidence type="ECO:0000313" key="2">
    <source>
        <dbReference type="Proteomes" id="UP001164929"/>
    </source>
</evidence>
<dbReference type="EMBL" id="JAQIZT010000017">
    <property type="protein sequence ID" value="KAJ6960860.1"/>
    <property type="molecule type" value="Genomic_DNA"/>
</dbReference>
<accession>A0AAD6LHX0</accession>
<organism evidence="1 2">
    <name type="scientific">Populus alba x Populus x berolinensis</name>
    <dbReference type="NCBI Taxonomy" id="444605"/>
    <lineage>
        <taxon>Eukaryota</taxon>
        <taxon>Viridiplantae</taxon>
        <taxon>Streptophyta</taxon>
        <taxon>Embryophyta</taxon>
        <taxon>Tracheophyta</taxon>
        <taxon>Spermatophyta</taxon>
        <taxon>Magnoliopsida</taxon>
        <taxon>eudicotyledons</taxon>
        <taxon>Gunneridae</taxon>
        <taxon>Pentapetalae</taxon>
        <taxon>rosids</taxon>
        <taxon>fabids</taxon>
        <taxon>Malpighiales</taxon>
        <taxon>Salicaceae</taxon>
        <taxon>Saliceae</taxon>
        <taxon>Populus</taxon>
    </lineage>
</organism>
<reference evidence="1" key="1">
    <citation type="journal article" date="2023" name="Mol. Ecol. Resour.">
        <title>Chromosome-level genome assembly of a triploid poplar Populus alba 'Berolinensis'.</title>
        <authorList>
            <person name="Chen S."/>
            <person name="Yu Y."/>
            <person name="Wang X."/>
            <person name="Wang S."/>
            <person name="Zhang T."/>
            <person name="Zhou Y."/>
            <person name="He R."/>
            <person name="Meng N."/>
            <person name="Wang Y."/>
            <person name="Liu W."/>
            <person name="Liu Z."/>
            <person name="Liu J."/>
            <person name="Guo Q."/>
            <person name="Huang H."/>
            <person name="Sederoff R.R."/>
            <person name="Wang G."/>
            <person name="Qu G."/>
            <person name="Chen S."/>
        </authorList>
    </citation>
    <scope>NUCLEOTIDE SEQUENCE</scope>
    <source>
        <strain evidence="1">SC-2020</strain>
    </source>
</reference>
<proteinExistence type="predicted"/>
<name>A0AAD6LHX0_9ROSI</name>
<dbReference type="AlphaFoldDB" id="A0AAD6LHX0"/>
<protein>
    <submittedName>
        <fullName evidence="1">Uncharacterized protein</fullName>
    </submittedName>
</protein>
<keyword evidence="2" id="KW-1185">Reference proteome</keyword>
<sequence length="84" mass="9887">MDQRGRREWQQGRLIREIVVLLSYHKNNFRLNQDAFRLICFIVTYKHLQIFTCTEKRAYSSSNGKVPPHNICVGVLSSWIDGCM</sequence>
<evidence type="ECO:0000313" key="1">
    <source>
        <dbReference type="EMBL" id="KAJ6960860.1"/>
    </source>
</evidence>
<gene>
    <name evidence="1" type="ORF">NC653_038768</name>
</gene>